<dbReference type="EMBL" id="MU274906">
    <property type="protein sequence ID" value="KAI0090983.1"/>
    <property type="molecule type" value="Genomic_DNA"/>
</dbReference>
<keyword evidence="2" id="KW-1185">Reference proteome</keyword>
<name>A0ACB8U9T6_9APHY</name>
<gene>
    <name evidence="1" type="ORF">BDY19DRAFT_668463</name>
</gene>
<sequence>MAFATEQSMPVDACYAVKCSTCGKTTWKGCGQHVDSVRISSVHCYEVFWGAQLRSSIQPSASGGRLGMPEVLMAYWANEMAGGALEWPD</sequence>
<protein>
    <submittedName>
        <fullName evidence="1">Uncharacterized protein</fullName>
    </submittedName>
</protein>
<evidence type="ECO:0000313" key="2">
    <source>
        <dbReference type="Proteomes" id="UP001055072"/>
    </source>
</evidence>
<evidence type="ECO:0000313" key="1">
    <source>
        <dbReference type="EMBL" id="KAI0090983.1"/>
    </source>
</evidence>
<accession>A0ACB8U9T6</accession>
<comment type="caution">
    <text evidence="1">The sequence shown here is derived from an EMBL/GenBank/DDBJ whole genome shotgun (WGS) entry which is preliminary data.</text>
</comment>
<organism evidence="1 2">
    <name type="scientific">Irpex rosettiformis</name>
    <dbReference type="NCBI Taxonomy" id="378272"/>
    <lineage>
        <taxon>Eukaryota</taxon>
        <taxon>Fungi</taxon>
        <taxon>Dikarya</taxon>
        <taxon>Basidiomycota</taxon>
        <taxon>Agaricomycotina</taxon>
        <taxon>Agaricomycetes</taxon>
        <taxon>Polyporales</taxon>
        <taxon>Irpicaceae</taxon>
        <taxon>Irpex</taxon>
    </lineage>
</organism>
<proteinExistence type="predicted"/>
<reference evidence="1" key="1">
    <citation type="journal article" date="2021" name="Environ. Microbiol.">
        <title>Gene family expansions and transcriptome signatures uncover fungal adaptations to wood decay.</title>
        <authorList>
            <person name="Hage H."/>
            <person name="Miyauchi S."/>
            <person name="Viragh M."/>
            <person name="Drula E."/>
            <person name="Min B."/>
            <person name="Chaduli D."/>
            <person name="Navarro D."/>
            <person name="Favel A."/>
            <person name="Norest M."/>
            <person name="Lesage-Meessen L."/>
            <person name="Balint B."/>
            <person name="Merenyi Z."/>
            <person name="de Eugenio L."/>
            <person name="Morin E."/>
            <person name="Martinez A.T."/>
            <person name="Baldrian P."/>
            <person name="Stursova M."/>
            <person name="Martinez M.J."/>
            <person name="Novotny C."/>
            <person name="Magnuson J.K."/>
            <person name="Spatafora J.W."/>
            <person name="Maurice S."/>
            <person name="Pangilinan J."/>
            <person name="Andreopoulos W."/>
            <person name="LaButti K."/>
            <person name="Hundley H."/>
            <person name="Na H."/>
            <person name="Kuo A."/>
            <person name="Barry K."/>
            <person name="Lipzen A."/>
            <person name="Henrissat B."/>
            <person name="Riley R."/>
            <person name="Ahrendt S."/>
            <person name="Nagy L.G."/>
            <person name="Grigoriev I.V."/>
            <person name="Martin F."/>
            <person name="Rosso M.N."/>
        </authorList>
    </citation>
    <scope>NUCLEOTIDE SEQUENCE</scope>
    <source>
        <strain evidence="1">CBS 384.51</strain>
    </source>
</reference>
<dbReference type="Proteomes" id="UP001055072">
    <property type="component" value="Unassembled WGS sequence"/>
</dbReference>